<protein>
    <submittedName>
        <fullName evidence="2">YkgJ family cysteine cluster protein</fullName>
    </submittedName>
</protein>
<organism evidence="1 2">
    <name type="scientific">Strongyloides papillosus</name>
    <name type="common">Intestinal threadworm</name>
    <dbReference type="NCBI Taxonomy" id="174720"/>
    <lineage>
        <taxon>Eukaryota</taxon>
        <taxon>Metazoa</taxon>
        <taxon>Ecdysozoa</taxon>
        <taxon>Nematoda</taxon>
        <taxon>Chromadorea</taxon>
        <taxon>Rhabditida</taxon>
        <taxon>Tylenchina</taxon>
        <taxon>Panagrolaimomorpha</taxon>
        <taxon>Strongyloidoidea</taxon>
        <taxon>Strongyloididae</taxon>
        <taxon>Strongyloides</taxon>
    </lineage>
</organism>
<dbReference type="Proteomes" id="UP000046392">
    <property type="component" value="Unplaced"/>
</dbReference>
<accession>A0A0N5BC36</accession>
<proteinExistence type="predicted"/>
<dbReference type="AlphaFoldDB" id="A0A0N5BC36"/>
<reference evidence="2" key="1">
    <citation type="submission" date="2017-02" db="UniProtKB">
        <authorList>
            <consortium name="WormBaseParasite"/>
        </authorList>
    </citation>
    <scope>IDENTIFICATION</scope>
</reference>
<keyword evidence="1" id="KW-1185">Reference proteome</keyword>
<evidence type="ECO:0000313" key="1">
    <source>
        <dbReference type="Proteomes" id="UP000046392"/>
    </source>
</evidence>
<sequence length="91" mass="10508">MNESGKIKISKIISENNKRITIIPPPTATFCCMCGKKCYNFSKILKKEDNDSVFERIFHILNVQWPSIRDRCYNKKLPNSTLSITEVAKKV</sequence>
<name>A0A0N5BC36_STREA</name>
<evidence type="ECO:0000313" key="2">
    <source>
        <dbReference type="WBParaSite" id="SPAL_0000358500.1"/>
    </source>
</evidence>
<dbReference type="WBParaSite" id="SPAL_0000358500.1">
    <property type="protein sequence ID" value="SPAL_0000358500.1"/>
    <property type="gene ID" value="SPAL_0000358500"/>
</dbReference>